<feature type="compositionally biased region" description="Acidic residues" evidence="13">
    <location>
        <begin position="589"/>
        <end position="600"/>
    </location>
</feature>
<evidence type="ECO:0000256" key="12">
    <source>
        <dbReference type="SAM" id="Coils"/>
    </source>
</evidence>
<feature type="compositionally biased region" description="Acidic residues" evidence="13">
    <location>
        <begin position="742"/>
        <end position="767"/>
    </location>
</feature>
<dbReference type="AlphaFoldDB" id="A0A9W6F4W5"/>
<feature type="compositionally biased region" description="Gly residues" evidence="13">
    <location>
        <begin position="616"/>
        <end position="626"/>
    </location>
</feature>
<gene>
    <name evidence="16" type="primary">PLEST004073</name>
    <name evidence="16" type="ORF">PLESTB_001117500</name>
</gene>
<feature type="compositionally biased region" description="Low complexity" evidence="13">
    <location>
        <begin position="204"/>
        <end position="229"/>
    </location>
</feature>
<dbReference type="CDD" id="cd22582">
    <property type="entry name" value="BRcat_RBR_unk"/>
    <property type="match status" value="1"/>
</dbReference>
<dbReference type="SUPFAM" id="SSF57850">
    <property type="entry name" value="RING/U-box"/>
    <property type="match status" value="3"/>
</dbReference>
<feature type="domain" description="RING-type" evidence="15">
    <location>
        <begin position="239"/>
        <end position="485"/>
    </location>
</feature>
<dbReference type="PANTHER" id="PTHR11685">
    <property type="entry name" value="RBR FAMILY RING FINGER AND IBR DOMAIN-CONTAINING"/>
    <property type="match status" value="1"/>
</dbReference>
<dbReference type="InterPro" id="IPR044066">
    <property type="entry name" value="TRIAD_supradom"/>
</dbReference>
<evidence type="ECO:0000256" key="5">
    <source>
        <dbReference type="ARBA" id="ARBA00022679"/>
    </source>
</evidence>
<dbReference type="GO" id="GO:0061630">
    <property type="term" value="F:ubiquitin protein ligase activity"/>
    <property type="evidence" value="ECO:0007669"/>
    <property type="project" value="UniProtKB-EC"/>
</dbReference>
<dbReference type="EC" id="2.3.2.31" evidence="4"/>
<feature type="compositionally biased region" description="Polar residues" evidence="13">
    <location>
        <begin position="182"/>
        <end position="200"/>
    </location>
</feature>
<evidence type="ECO:0000256" key="4">
    <source>
        <dbReference type="ARBA" id="ARBA00012251"/>
    </source>
</evidence>
<evidence type="ECO:0000256" key="13">
    <source>
        <dbReference type="SAM" id="MobiDB-lite"/>
    </source>
</evidence>
<feature type="compositionally biased region" description="Acidic residues" evidence="13">
    <location>
        <begin position="819"/>
        <end position="852"/>
    </location>
</feature>
<keyword evidence="7" id="KW-0677">Repeat</keyword>
<sequence length="852" mass="85971">MAVVHGKLGIENELAAIRLQEAELQAQQDALFAERLAIAFSLGLNIEDEQSFDDAILQFGLDAPGADDLAQFANQLAELRATAGQLLAESLQEAISEQERASRDSEAVAAVLQAQERWQAQVAQHDAAFARRLESLDDYTWEQLGDQLQEPLDLPMPAGAPAAGAAAPSICALEAGATPRVSAQTLPQQCSTPRPTTQMGHQGAGPSRPPGASTSGAGAGLSVAGAGPSTQPAARPPRRTVNCLSCFDAFPETEVTCAGADAASSSTASAGCGHYFCNGCITEYVRGAVRERRFPVRCPMAGAAAGGGRQQGGCQLRFSSDSVLATLAGNPKGQQSYRLLEAESSLDPAQLMYCPHKACSSPLLLAEEDMPPPNQPATCPACGKGFCPTCRIAGWHQGYTCAAFQALPAHLRSAEDAAMLQLSERQQWKRCPACKLVVERSEGCNHMRCRCGCDFCYGCGKPYKDTRPTPDNVHGTPACGCQLFDVPAEQEPQGGARAGARGAAAAGAAAAVQVPPPRPEWIGALPGALRGNGSDDSDGDDSDDNGGVYGGGVYDDYDSGDYDDNGGEDGGGVYGGDPFQQYGGAGGREEEEEEEEEGEKEEEKEKEKEEEEGAAEVGGAGGGSDSEGGAESEDDRKSEGGAVSDGGGDSEGGAVSDGGGDSEGGAVSDGGGGSEGGAVNDGGGGSEGDGGSDGGAAGGAVDDYWEDAKEDDDGNGGGDNDGDGGDDDDGGDNDGDGVTGGDDGDDSGGEDNGQEDEGTGPGDEDAGAGDVAGDVTDGEAGGDGADGGWDDGGRGDGDGEEGGEWGDTGPDGDVGAGSADDDWDGGDVDDDGTDGGGDDGGGDDSAVDDDWD</sequence>
<evidence type="ECO:0000259" key="15">
    <source>
        <dbReference type="PROSITE" id="PS51873"/>
    </source>
</evidence>
<comment type="similarity">
    <text evidence="3">Belongs to the RBR family. Ariadne subfamily.</text>
</comment>
<keyword evidence="9" id="KW-0833">Ubl conjugation pathway</keyword>
<evidence type="ECO:0000256" key="7">
    <source>
        <dbReference type="ARBA" id="ARBA00022737"/>
    </source>
</evidence>
<dbReference type="Gene3D" id="1.20.120.1750">
    <property type="match status" value="1"/>
</dbReference>
<feature type="compositionally biased region" description="Gly residues" evidence="13">
    <location>
        <begin position="643"/>
        <end position="698"/>
    </location>
</feature>
<name>A0A9W6F4W5_9CHLO</name>
<dbReference type="InterPro" id="IPR002867">
    <property type="entry name" value="IBR_dom"/>
</dbReference>
<dbReference type="Pfam" id="PF22191">
    <property type="entry name" value="IBR_1"/>
    <property type="match status" value="1"/>
</dbReference>
<evidence type="ECO:0000256" key="11">
    <source>
        <dbReference type="PROSITE-ProRule" id="PRU00175"/>
    </source>
</evidence>
<evidence type="ECO:0000259" key="14">
    <source>
        <dbReference type="PROSITE" id="PS50089"/>
    </source>
</evidence>
<feature type="compositionally biased region" description="Acidic residues" evidence="13">
    <location>
        <begin position="535"/>
        <end position="544"/>
    </location>
</feature>
<feature type="compositionally biased region" description="Acidic residues" evidence="13">
    <location>
        <begin position="555"/>
        <end position="567"/>
    </location>
</feature>
<keyword evidence="12" id="KW-0175">Coiled coil</keyword>
<evidence type="ECO:0000313" key="16">
    <source>
        <dbReference type="EMBL" id="GLC56532.1"/>
    </source>
</evidence>
<dbReference type="InterPro" id="IPR017907">
    <property type="entry name" value="Znf_RING_CS"/>
</dbReference>
<evidence type="ECO:0000256" key="9">
    <source>
        <dbReference type="ARBA" id="ARBA00022786"/>
    </source>
</evidence>
<reference evidence="16 17" key="1">
    <citation type="journal article" date="2023" name="Commun. Biol.">
        <title>Reorganization of the ancestral sex-determining regions during the evolution of trioecy in Pleodorina starrii.</title>
        <authorList>
            <person name="Takahashi K."/>
            <person name="Suzuki S."/>
            <person name="Kawai-Toyooka H."/>
            <person name="Yamamoto K."/>
            <person name="Hamaji T."/>
            <person name="Ootsuki R."/>
            <person name="Yamaguchi H."/>
            <person name="Kawachi M."/>
            <person name="Higashiyama T."/>
            <person name="Nozaki H."/>
        </authorList>
    </citation>
    <scope>NUCLEOTIDE SEQUENCE [LARGE SCALE GENOMIC DNA]</scope>
    <source>
        <strain evidence="16 17">NIES-4479</strain>
    </source>
</reference>
<dbReference type="GO" id="GO:0008270">
    <property type="term" value="F:zinc ion binding"/>
    <property type="evidence" value="ECO:0007669"/>
    <property type="project" value="UniProtKB-KW"/>
</dbReference>
<keyword evidence="17" id="KW-1185">Reference proteome</keyword>
<dbReference type="InterPro" id="IPR013083">
    <property type="entry name" value="Znf_RING/FYVE/PHD"/>
</dbReference>
<feature type="compositionally biased region" description="Acidic residues" evidence="13">
    <location>
        <begin position="703"/>
        <end position="735"/>
    </location>
</feature>
<keyword evidence="5" id="KW-0808">Transferase</keyword>
<dbReference type="PROSITE" id="PS00518">
    <property type="entry name" value="ZF_RING_1"/>
    <property type="match status" value="1"/>
</dbReference>
<dbReference type="Gene3D" id="3.30.40.10">
    <property type="entry name" value="Zinc/RING finger domain, C3HC4 (zinc finger)"/>
    <property type="match status" value="1"/>
</dbReference>
<evidence type="ECO:0000256" key="10">
    <source>
        <dbReference type="ARBA" id="ARBA00022833"/>
    </source>
</evidence>
<dbReference type="InterPro" id="IPR031127">
    <property type="entry name" value="E3_UB_ligase_RBR"/>
</dbReference>
<proteinExistence type="inferred from homology"/>
<feature type="domain" description="RING-type" evidence="14">
    <location>
        <begin position="243"/>
        <end position="300"/>
    </location>
</feature>
<evidence type="ECO:0000256" key="2">
    <source>
        <dbReference type="ARBA" id="ARBA00003976"/>
    </source>
</evidence>
<feature type="region of interest" description="Disordered" evidence="13">
    <location>
        <begin position="509"/>
        <end position="852"/>
    </location>
</feature>
<evidence type="ECO:0000256" key="6">
    <source>
        <dbReference type="ARBA" id="ARBA00022723"/>
    </source>
</evidence>
<feature type="region of interest" description="Disordered" evidence="13">
    <location>
        <begin position="182"/>
        <end position="237"/>
    </location>
</feature>
<protein>
    <recommendedName>
        <fullName evidence="4">RBR-type E3 ubiquitin transferase</fullName>
        <ecNumber evidence="4">2.3.2.31</ecNumber>
    </recommendedName>
</protein>
<keyword evidence="6" id="KW-0479">Metal-binding</keyword>
<feature type="compositionally biased region" description="Low complexity" evidence="13">
    <location>
        <begin position="807"/>
        <end position="818"/>
    </location>
</feature>
<evidence type="ECO:0000313" key="17">
    <source>
        <dbReference type="Proteomes" id="UP001165080"/>
    </source>
</evidence>
<dbReference type="Proteomes" id="UP001165080">
    <property type="component" value="Unassembled WGS sequence"/>
</dbReference>
<dbReference type="InterPro" id="IPR001841">
    <property type="entry name" value="Znf_RING"/>
</dbReference>
<feature type="coiled-coil region" evidence="12">
    <location>
        <begin position="69"/>
        <end position="108"/>
    </location>
</feature>
<dbReference type="CDD" id="cd22584">
    <property type="entry name" value="Rcat_RBR_unk"/>
    <property type="match status" value="1"/>
</dbReference>
<evidence type="ECO:0000256" key="1">
    <source>
        <dbReference type="ARBA" id="ARBA00001798"/>
    </source>
</evidence>
<comment type="function">
    <text evidence="2">Might act as an E3 ubiquitin-protein ligase, or as part of E3 complex, which accepts ubiquitin from specific E2 ubiquitin-conjugating enzymes and then transfers it to substrates.</text>
</comment>
<comment type="caution">
    <text evidence="16">The sequence shown here is derived from an EMBL/GenBank/DDBJ whole genome shotgun (WGS) entry which is preliminary data.</text>
</comment>
<accession>A0A9W6F4W5</accession>
<dbReference type="PROSITE" id="PS51873">
    <property type="entry name" value="TRIAD"/>
    <property type="match status" value="1"/>
</dbReference>
<organism evidence="16 17">
    <name type="scientific">Pleodorina starrii</name>
    <dbReference type="NCBI Taxonomy" id="330485"/>
    <lineage>
        <taxon>Eukaryota</taxon>
        <taxon>Viridiplantae</taxon>
        <taxon>Chlorophyta</taxon>
        <taxon>core chlorophytes</taxon>
        <taxon>Chlorophyceae</taxon>
        <taxon>CS clade</taxon>
        <taxon>Chlamydomonadales</taxon>
        <taxon>Volvocaceae</taxon>
        <taxon>Pleodorina</taxon>
    </lineage>
</organism>
<keyword evidence="8 11" id="KW-0863">Zinc-finger</keyword>
<evidence type="ECO:0000256" key="3">
    <source>
        <dbReference type="ARBA" id="ARBA00005884"/>
    </source>
</evidence>
<dbReference type="GO" id="GO:0016567">
    <property type="term" value="P:protein ubiquitination"/>
    <property type="evidence" value="ECO:0007669"/>
    <property type="project" value="InterPro"/>
</dbReference>
<keyword evidence="10" id="KW-0862">Zinc</keyword>
<comment type="catalytic activity">
    <reaction evidence="1">
        <text>[E2 ubiquitin-conjugating enzyme]-S-ubiquitinyl-L-cysteine + [acceptor protein]-L-lysine = [E2 ubiquitin-conjugating enzyme]-L-cysteine + [acceptor protein]-N(6)-ubiquitinyl-L-lysine.</text>
        <dbReference type="EC" id="2.3.2.31"/>
    </reaction>
</comment>
<dbReference type="PROSITE" id="PS50089">
    <property type="entry name" value="ZF_RING_2"/>
    <property type="match status" value="1"/>
</dbReference>
<dbReference type="EMBL" id="BRXU01000016">
    <property type="protein sequence ID" value="GLC56532.1"/>
    <property type="molecule type" value="Genomic_DNA"/>
</dbReference>
<dbReference type="Pfam" id="PF01485">
    <property type="entry name" value="IBR"/>
    <property type="match status" value="1"/>
</dbReference>
<dbReference type="SMART" id="SM00647">
    <property type="entry name" value="IBR"/>
    <property type="match status" value="2"/>
</dbReference>
<evidence type="ECO:0000256" key="8">
    <source>
        <dbReference type="ARBA" id="ARBA00022771"/>
    </source>
</evidence>